<dbReference type="FunFam" id="2.40.50.140:FF:000009">
    <property type="entry name" value="Elongation factor P"/>
    <property type="match status" value="1"/>
</dbReference>
<dbReference type="InterPro" id="IPR008991">
    <property type="entry name" value="Translation_prot_SH3-like_sf"/>
</dbReference>
<dbReference type="Proteomes" id="UP000230564">
    <property type="component" value="Unassembled WGS sequence"/>
</dbReference>
<dbReference type="EMBL" id="PCWQ01000010">
    <property type="protein sequence ID" value="PIR06713.1"/>
    <property type="molecule type" value="Genomic_DNA"/>
</dbReference>
<dbReference type="Gene3D" id="2.30.30.30">
    <property type="match status" value="1"/>
</dbReference>
<comment type="subcellular location">
    <subcellularLocation>
        <location evidence="1 7">Cytoplasm</location>
    </subcellularLocation>
</comment>
<dbReference type="FunFam" id="2.40.50.140:FF:000004">
    <property type="entry name" value="Elongation factor P"/>
    <property type="match status" value="1"/>
</dbReference>
<evidence type="ECO:0000313" key="13">
    <source>
        <dbReference type="Proteomes" id="UP000230564"/>
    </source>
</evidence>
<comment type="pathway">
    <text evidence="2 7">Protein biosynthesis; polypeptide chain elongation.</text>
</comment>
<reference evidence="12 13" key="1">
    <citation type="submission" date="2017-09" db="EMBL/GenBank/DDBJ databases">
        <title>Depth-based differentiation of microbial function through sediment-hosted aquifers and enrichment of novel symbionts in the deep terrestrial subsurface.</title>
        <authorList>
            <person name="Probst A.J."/>
            <person name="Ladd B."/>
            <person name="Jarett J.K."/>
            <person name="Geller-Mcgrath D.E."/>
            <person name="Sieber C.M."/>
            <person name="Emerson J.B."/>
            <person name="Anantharaman K."/>
            <person name="Thomas B.C."/>
            <person name="Malmstrom R."/>
            <person name="Stieglmeier M."/>
            <person name="Klingl A."/>
            <person name="Woyke T."/>
            <person name="Ryan C.M."/>
            <person name="Banfield J.F."/>
        </authorList>
    </citation>
    <scope>NUCLEOTIDE SEQUENCE [LARGE SCALE GENOMIC DNA]</scope>
    <source>
        <strain evidence="12">CG11_big_fil_rev_8_21_14_0_20_36_20</strain>
    </source>
</reference>
<dbReference type="AlphaFoldDB" id="A0A2H0NCU2"/>
<protein>
    <recommendedName>
        <fullName evidence="7 8">Elongation factor P</fullName>
        <shortName evidence="7">EF-P</shortName>
    </recommendedName>
</protein>
<dbReference type="InterPro" id="IPR001059">
    <property type="entry name" value="Transl_elong_P/YeiP_cen"/>
</dbReference>
<evidence type="ECO:0000256" key="3">
    <source>
        <dbReference type="ARBA" id="ARBA00009479"/>
    </source>
</evidence>
<dbReference type="NCBIfam" id="TIGR00038">
    <property type="entry name" value="efp"/>
    <property type="match status" value="1"/>
</dbReference>
<dbReference type="NCBIfam" id="NF001810">
    <property type="entry name" value="PRK00529.1"/>
    <property type="match status" value="1"/>
</dbReference>
<evidence type="ECO:0000256" key="6">
    <source>
        <dbReference type="ARBA" id="ARBA00022917"/>
    </source>
</evidence>
<dbReference type="FunFam" id="2.30.30.30:FF:000003">
    <property type="entry name" value="Elongation factor P"/>
    <property type="match status" value="1"/>
</dbReference>
<comment type="function">
    <text evidence="7">Involved in peptide bond synthesis. Stimulates efficient translation and peptide-bond synthesis on native or reconstituted 70S ribosomes in vitro. Probably functions indirectly by altering the affinity of the ribosome for aminoacyl-tRNA, thus increasing their reactivity as acceptors for peptidyl transferase.</text>
</comment>
<dbReference type="CDD" id="cd05794">
    <property type="entry name" value="S1_EF-P_repeat_2"/>
    <property type="match status" value="1"/>
</dbReference>
<keyword evidence="4 7" id="KW-0963">Cytoplasm</keyword>
<evidence type="ECO:0000256" key="8">
    <source>
        <dbReference type="NCBIfam" id="TIGR00038"/>
    </source>
</evidence>
<evidence type="ECO:0000259" key="11">
    <source>
        <dbReference type="SMART" id="SM01185"/>
    </source>
</evidence>
<proteinExistence type="inferred from homology"/>
<dbReference type="PIRSF" id="PIRSF005901">
    <property type="entry name" value="EF-P"/>
    <property type="match status" value="1"/>
</dbReference>
<dbReference type="InterPro" id="IPR011768">
    <property type="entry name" value="Transl_elongation_fac_P"/>
</dbReference>
<dbReference type="InterPro" id="IPR013185">
    <property type="entry name" value="Transl_elong_KOW-like"/>
</dbReference>
<gene>
    <name evidence="7 12" type="primary">efp</name>
    <name evidence="12" type="ORF">COV55_02620</name>
</gene>
<dbReference type="SMART" id="SM00841">
    <property type="entry name" value="Elong-fact-P_C"/>
    <property type="match status" value="1"/>
</dbReference>
<dbReference type="SUPFAM" id="SSF50249">
    <property type="entry name" value="Nucleic acid-binding proteins"/>
    <property type="match status" value="2"/>
</dbReference>
<keyword evidence="5 7" id="KW-0251">Elongation factor</keyword>
<dbReference type="PANTHER" id="PTHR30053:SF14">
    <property type="entry name" value="TRANSLATION ELONGATION FACTOR KOW-LIKE DOMAIN-CONTAINING PROTEIN"/>
    <property type="match status" value="1"/>
</dbReference>
<evidence type="ECO:0000256" key="5">
    <source>
        <dbReference type="ARBA" id="ARBA00022768"/>
    </source>
</evidence>
<feature type="domain" description="Elongation factor P C-terminal" evidence="10">
    <location>
        <begin position="129"/>
        <end position="184"/>
    </location>
</feature>
<organism evidence="12 13">
    <name type="scientific">Candidatus Komeilibacteria bacterium CG11_big_fil_rev_8_21_14_0_20_36_20</name>
    <dbReference type="NCBI Taxonomy" id="1974477"/>
    <lineage>
        <taxon>Bacteria</taxon>
        <taxon>Candidatus Komeiliibacteriota</taxon>
    </lineage>
</organism>
<accession>A0A2H0NCU2</accession>
<evidence type="ECO:0000256" key="1">
    <source>
        <dbReference type="ARBA" id="ARBA00004496"/>
    </source>
</evidence>
<dbReference type="Pfam" id="PF01132">
    <property type="entry name" value="EFP"/>
    <property type="match status" value="1"/>
</dbReference>
<dbReference type="InterPro" id="IPR014722">
    <property type="entry name" value="Rib_uL2_dom2"/>
</dbReference>
<dbReference type="SMART" id="SM01185">
    <property type="entry name" value="EFP"/>
    <property type="match status" value="1"/>
</dbReference>
<sequence length="185" mass="20564">MLSLNDLKLGRVISLNNEPYQVVFYQHIKVARGGAVAKTKLKNLITGSTLEKTFSGADDIAKADLARRKANFLYRQGSDFVFMDNENFEQFQFSEDSLDEMIKFLKDGQEVEVLIFNDNPVAITLPTKIILEVSSAPTGIRGNSAGAVTKTVVLETGLEIRTPLFIKTGDQVIINTETGEYIERI</sequence>
<evidence type="ECO:0000256" key="9">
    <source>
        <dbReference type="RuleBase" id="RU004389"/>
    </source>
</evidence>
<evidence type="ECO:0000256" key="2">
    <source>
        <dbReference type="ARBA" id="ARBA00004815"/>
    </source>
</evidence>
<dbReference type="HAMAP" id="MF_00141">
    <property type="entry name" value="EF_P"/>
    <property type="match status" value="1"/>
</dbReference>
<dbReference type="SUPFAM" id="SSF50104">
    <property type="entry name" value="Translation proteins SH3-like domain"/>
    <property type="match status" value="1"/>
</dbReference>
<name>A0A2H0NCU2_9BACT</name>
<dbReference type="Pfam" id="PF09285">
    <property type="entry name" value="Elong-fact-P_C"/>
    <property type="match status" value="1"/>
</dbReference>
<dbReference type="GO" id="GO:0005829">
    <property type="term" value="C:cytosol"/>
    <property type="evidence" value="ECO:0007669"/>
    <property type="project" value="UniProtKB-ARBA"/>
</dbReference>
<dbReference type="CDD" id="cd04470">
    <property type="entry name" value="S1_EF-P_repeat_1"/>
    <property type="match status" value="1"/>
</dbReference>
<dbReference type="Pfam" id="PF08207">
    <property type="entry name" value="EFP_N"/>
    <property type="match status" value="1"/>
</dbReference>
<dbReference type="GO" id="GO:0043043">
    <property type="term" value="P:peptide biosynthetic process"/>
    <property type="evidence" value="ECO:0007669"/>
    <property type="project" value="InterPro"/>
</dbReference>
<dbReference type="UniPathway" id="UPA00345"/>
<comment type="caution">
    <text evidence="12">The sequence shown here is derived from an EMBL/GenBank/DDBJ whole genome shotgun (WGS) entry which is preliminary data.</text>
</comment>
<dbReference type="GO" id="GO:0003746">
    <property type="term" value="F:translation elongation factor activity"/>
    <property type="evidence" value="ECO:0007669"/>
    <property type="project" value="UniProtKB-UniRule"/>
</dbReference>
<dbReference type="PANTHER" id="PTHR30053">
    <property type="entry name" value="ELONGATION FACTOR P"/>
    <property type="match status" value="1"/>
</dbReference>
<evidence type="ECO:0000259" key="10">
    <source>
        <dbReference type="SMART" id="SM00841"/>
    </source>
</evidence>
<evidence type="ECO:0000256" key="4">
    <source>
        <dbReference type="ARBA" id="ARBA00022490"/>
    </source>
</evidence>
<evidence type="ECO:0000313" key="12">
    <source>
        <dbReference type="EMBL" id="PIR06713.1"/>
    </source>
</evidence>
<dbReference type="InterPro" id="IPR012340">
    <property type="entry name" value="NA-bd_OB-fold"/>
</dbReference>
<comment type="similarity">
    <text evidence="3 7 9">Belongs to the elongation factor P family.</text>
</comment>
<dbReference type="Gene3D" id="2.40.50.140">
    <property type="entry name" value="Nucleic acid-binding proteins"/>
    <property type="match status" value="2"/>
</dbReference>
<feature type="domain" description="Translation elongation factor P/YeiP central" evidence="11">
    <location>
        <begin position="67"/>
        <end position="121"/>
    </location>
</feature>
<dbReference type="InterPro" id="IPR015365">
    <property type="entry name" value="Elong-fact-P_C"/>
</dbReference>
<dbReference type="InterPro" id="IPR020599">
    <property type="entry name" value="Transl_elong_fac_P/YeiP"/>
</dbReference>
<evidence type="ECO:0000256" key="7">
    <source>
        <dbReference type="HAMAP-Rule" id="MF_00141"/>
    </source>
</evidence>
<keyword evidence="6 7" id="KW-0648">Protein biosynthesis</keyword>